<dbReference type="EMBL" id="KN832995">
    <property type="protein sequence ID" value="KIM82206.1"/>
    <property type="molecule type" value="Genomic_DNA"/>
</dbReference>
<evidence type="ECO:0000313" key="3">
    <source>
        <dbReference type="EMBL" id="KIM82206.1"/>
    </source>
</evidence>
<dbReference type="PANTHER" id="PTHR10039">
    <property type="entry name" value="AMELOGENIN"/>
    <property type="match status" value="1"/>
</dbReference>
<keyword evidence="1" id="KW-0677">Repeat</keyword>
<reference evidence="4" key="2">
    <citation type="submission" date="2015-01" db="EMBL/GenBank/DDBJ databases">
        <title>Evolutionary Origins and Diversification of the Mycorrhizal Mutualists.</title>
        <authorList>
            <consortium name="DOE Joint Genome Institute"/>
            <consortium name="Mycorrhizal Genomics Consortium"/>
            <person name="Kohler A."/>
            <person name="Kuo A."/>
            <person name="Nagy L.G."/>
            <person name="Floudas D."/>
            <person name="Copeland A."/>
            <person name="Barry K.W."/>
            <person name="Cichocki N."/>
            <person name="Veneault-Fourrey C."/>
            <person name="LaButti K."/>
            <person name="Lindquist E.A."/>
            <person name="Lipzen A."/>
            <person name="Lundell T."/>
            <person name="Morin E."/>
            <person name="Murat C."/>
            <person name="Riley R."/>
            <person name="Ohm R."/>
            <person name="Sun H."/>
            <person name="Tunlid A."/>
            <person name="Henrissat B."/>
            <person name="Grigoriev I.V."/>
            <person name="Hibbett D.S."/>
            <person name="Martin F."/>
        </authorList>
    </citation>
    <scope>NUCLEOTIDE SEQUENCE [LARGE SCALE GENOMIC DNA]</scope>
    <source>
        <strain evidence="4">F 1598</strain>
    </source>
</reference>
<dbReference type="STRING" id="765440.A0A0C3FTP8"/>
<feature type="domain" description="Nephrocystin 3-like N-terminal" evidence="2">
    <location>
        <begin position="55"/>
        <end position="203"/>
    </location>
</feature>
<keyword evidence="4" id="KW-1185">Reference proteome</keyword>
<dbReference type="SUPFAM" id="SSF52540">
    <property type="entry name" value="P-loop containing nucleoside triphosphate hydrolases"/>
    <property type="match status" value="1"/>
</dbReference>
<dbReference type="OrthoDB" id="4760524at2759"/>
<proteinExistence type="predicted"/>
<gene>
    <name evidence="3" type="ORF">PILCRDRAFT_820586</name>
</gene>
<dbReference type="Pfam" id="PF24883">
    <property type="entry name" value="NPHP3_N"/>
    <property type="match status" value="1"/>
</dbReference>
<reference evidence="3 4" key="1">
    <citation type="submission" date="2014-04" db="EMBL/GenBank/DDBJ databases">
        <authorList>
            <consortium name="DOE Joint Genome Institute"/>
            <person name="Kuo A."/>
            <person name="Tarkka M."/>
            <person name="Buscot F."/>
            <person name="Kohler A."/>
            <person name="Nagy L.G."/>
            <person name="Floudas D."/>
            <person name="Copeland A."/>
            <person name="Barry K.W."/>
            <person name="Cichocki N."/>
            <person name="Veneault-Fourrey C."/>
            <person name="LaButti K."/>
            <person name="Lindquist E.A."/>
            <person name="Lipzen A."/>
            <person name="Lundell T."/>
            <person name="Morin E."/>
            <person name="Murat C."/>
            <person name="Sun H."/>
            <person name="Tunlid A."/>
            <person name="Henrissat B."/>
            <person name="Grigoriev I.V."/>
            <person name="Hibbett D.S."/>
            <person name="Martin F."/>
            <person name="Nordberg H.P."/>
            <person name="Cantor M.N."/>
            <person name="Hua S.X."/>
        </authorList>
    </citation>
    <scope>NUCLEOTIDE SEQUENCE [LARGE SCALE GENOMIC DNA]</scope>
    <source>
        <strain evidence="3 4">F 1598</strain>
    </source>
</reference>
<name>A0A0C3FTP8_PILCF</name>
<dbReference type="InterPro" id="IPR027417">
    <property type="entry name" value="P-loop_NTPase"/>
</dbReference>
<evidence type="ECO:0000259" key="2">
    <source>
        <dbReference type="Pfam" id="PF24883"/>
    </source>
</evidence>
<dbReference type="PANTHER" id="PTHR10039:SF15">
    <property type="entry name" value="NACHT DOMAIN-CONTAINING PROTEIN"/>
    <property type="match status" value="1"/>
</dbReference>
<dbReference type="Gene3D" id="3.40.50.300">
    <property type="entry name" value="P-loop containing nucleotide triphosphate hydrolases"/>
    <property type="match status" value="1"/>
</dbReference>
<evidence type="ECO:0000256" key="1">
    <source>
        <dbReference type="ARBA" id="ARBA00022737"/>
    </source>
</evidence>
<dbReference type="InParanoid" id="A0A0C3FTP8"/>
<protein>
    <recommendedName>
        <fullName evidence="2">Nephrocystin 3-like N-terminal domain-containing protein</fullName>
    </recommendedName>
</protein>
<feature type="non-terminal residue" evidence="3">
    <location>
        <position position="519"/>
    </location>
</feature>
<accession>A0A0C3FTP8</accession>
<dbReference type="AlphaFoldDB" id="A0A0C3FTP8"/>
<dbReference type="HOGENOM" id="CLU_000288_6_10_1"/>
<dbReference type="Proteomes" id="UP000054166">
    <property type="component" value="Unassembled WGS sequence"/>
</dbReference>
<evidence type="ECO:0000313" key="4">
    <source>
        <dbReference type="Proteomes" id="UP000054166"/>
    </source>
</evidence>
<dbReference type="InterPro" id="IPR056884">
    <property type="entry name" value="NPHP3-like_N"/>
</dbReference>
<sequence length="519" mass="58037">MDARGAAFHNVGRDQINADQVNFNIINQTALLQLLNPVPDAVYDSIRGVSECMEGTCQEVIGKVIQWIDGDSDQPVCWLNGAAGAGKSAISRTVARLCEGSNRLCASFFFFRGAGRRSTITHFISTIAYSIALSIPATRPYIKDVLQRDHHILHRSHKHQVIVVDALDECDDREEITEFIDIVACAFQESQMRLPLRFFFTSRVEEHIRSKFAASPALDVTYCLNLQGFNADNDIRTFLQSRFASIYQQKRRQIGNISLPWPSPQDLDQLVTKSMGSFIFAFTLVNFVNDGSDLPHRKLQTALQSHSGLDPLYTQVLESASHSHHFTQVLQTIIIIATPASITGLACLLQIEGSDVIHALQGVQSIIKVPEDDEQPVQLLHTSLQDFLTTQARSQHLFIDPVTCHLSMATNCLSAMAAHDGDIIYEIEVLHYAAWKWCHHLLSAVKEGGGGVYLLIQDDAFVNTLITFLSRSFDPWMNSIIFQILINDIVKTLDSLLQSHSLPSHIQWIIGKIKIFAEM</sequence>
<organism evidence="3 4">
    <name type="scientific">Piloderma croceum (strain F 1598)</name>
    <dbReference type="NCBI Taxonomy" id="765440"/>
    <lineage>
        <taxon>Eukaryota</taxon>
        <taxon>Fungi</taxon>
        <taxon>Dikarya</taxon>
        <taxon>Basidiomycota</taxon>
        <taxon>Agaricomycotina</taxon>
        <taxon>Agaricomycetes</taxon>
        <taxon>Agaricomycetidae</taxon>
        <taxon>Atheliales</taxon>
        <taxon>Atheliaceae</taxon>
        <taxon>Piloderma</taxon>
    </lineage>
</organism>